<proteinExistence type="predicted"/>
<name>A0A4Y2P123_ARAVE</name>
<organism evidence="2 3">
    <name type="scientific">Araneus ventricosus</name>
    <name type="common">Orbweaver spider</name>
    <name type="synonym">Epeira ventricosa</name>
    <dbReference type="NCBI Taxonomy" id="182803"/>
    <lineage>
        <taxon>Eukaryota</taxon>
        <taxon>Metazoa</taxon>
        <taxon>Ecdysozoa</taxon>
        <taxon>Arthropoda</taxon>
        <taxon>Chelicerata</taxon>
        <taxon>Arachnida</taxon>
        <taxon>Araneae</taxon>
        <taxon>Araneomorphae</taxon>
        <taxon>Entelegynae</taxon>
        <taxon>Araneoidea</taxon>
        <taxon>Araneidae</taxon>
        <taxon>Araneus</taxon>
    </lineage>
</organism>
<keyword evidence="3" id="KW-1185">Reference proteome</keyword>
<evidence type="ECO:0008006" key="4">
    <source>
        <dbReference type="Google" id="ProtNLM"/>
    </source>
</evidence>
<reference evidence="2 3" key="1">
    <citation type="journal article" date="2019" name="Sci. Rep.">
        <title>Orb-weaving spider Araneus ventricosus genome elucidates the spidroin gene catalogue.</title>
        <authorList>
            <person name="Kono N."/>
            <person name="Nakamura H."/>
            <person name="Ohtoshi R."/>
            <person name="Moran D.A.P."/>
            <person name="Shinohara A."/>
            <person name="Yoshida Y."/>
            <person name="Fujiwara M."/>
            <person name="Mori M."/>
            <person name="Tomita M."/>
            <person name="Arakawa K."/>
        </authorList>
    </citation>
    <scope>NUCLEOTIDE SEQUENCE [LARGE SCALE GENOMIC DNA]</scope>
</reference>
<accession>A0A4Y2P123</accession>
<feature type="region of interest" description="Disordered" evidence="1">
    <location>
        <begin position="1"/>
        <end position="25"/>
    </location>
</feature>
<gene>
    <name evidence="2" type="ORF">AVEN_250960_1</name>
</gene>
<evidence type="ECO:0000313" key="3">
    <source>
        <dbReference type="Proteomes" id="UP000499080"/>
    </source>
</evidence>
<evidence type="ECO:0000256" key="1">
    <source>
        <dbReference type="SAM" id="MobiDB-lite"/>
    </source>
</evidence>
<evidence type="ECO:0000313" key="2">
    <source>
        <dbReference type="EMBL" id="GBN45605.1"/>
    </source>
</evidence>
<dbReference type="OrthoDB" id="8195432at2759"/>
<comment type="caution">
    <text evidence="2">The sequence shown here is derived from an EMBL/GenBank/DDBJ whole genome shotgun (WGS) entry which is preliminary data.</text>
</comment>
<dbReference type="AlphaFoldDB" id="A0A4Y2P123"/>
<sequence>MESSLAYPRGKEEKSKNSKGRQNWKGDQTLGYLGVVNPVTTIEDVPLRGTLDSNLSLWQKLDALMSFIYPAMQFSMRTGQFKKEDWTLLDEAIRHAVKEVLFLSERAANEYLYGHTKTGCIGLPISAEESDLNRVDSAFKLPTSHDEIVAQIALQNLRNSVATRVRIQNPTDDDLSDFSLSGSLDIDEDDKPHSNPYSNIWTTARVASRRQKIQWLFSEDLPQLKFQDLVLKSSSRRKILFTIRNRLRLGLKYYRISPIKERQWSIESTPALDCHGLPWKDGPVKRCRRCTKANLETLPHVINHCEVHSRAWQLRHDGIQNRLVHAAENSSAEILPVNQKIVKEYNLRPDIVLKIDGKIFILDVVCPFENRLDSFEKAKDEKRRKYQVLVDHFKQQNTVAEIIPIVVGALGTWDSENDRFLTKIMSKSYLKKMSKICVSENIRWARDIYVEHVTGHRQFDAAAIANDSSFRPQEPPSQEDPQEMLYIMVMINSQLLKMHKLFRSCTNAIKNVLSVRS</sequence>
<dbReference type="EMBL" id="BGPR01010330">
    <property type="protein sequence ID" value="GBN45605.1"/>
    <property type="molecule type" value="Genomic_DNA"/>
</dbReference>
<dbReference type="Proteomes" id="UP000499080">
    <property type="component" value="Unassembled WGS sequence"/>
</dbReference>
<protein>
    <recommendedName>
        <fullName evidence="4">Retrovirus-related Pol polyprotein from type-1 retrotransposable element R2</fullName>
    </recommendedName>
</protein>